<comment type="similarity">
    <text evidence="1">Belongs to the PBP/GOBP family.</text>
</comment>
<dbReference type="InterPro" id="IPR006170">
    <property type="entry name" value="PBP/GOBP"/>
</dbReference>
<dbReference type="CDD" id="cd23992">
    <property type="entry name" value="PBP_GOBP"/>
    <property type="match status" value="1"/>
</dbReference>
<feature type="disulfide bond" evidence="5">
    <location>
        <begin position="37"/>
        <end position="72"/>
    </location>
</feature>
<evidence type="ECO:0000256" key="4">
    <source>
        <dbReference type="ARBA" id="ARBA00023157"/>
    </source>
</evidence>
<evidence type="ECO:0000256" key="1">
    <source>
        <dbReference type="ARBA" id="ARBA00008098"/>
    </source>
</evidence>
<dbReference type="PRINTS" id="PR00484">
    <property type="entry name" value="PBPGOBP"/>
</dbReference>
<proteinExistence type="evidence at transcript level"/>
<accession>Q9NFM5</accession>
<evidence type="ECO:0000256" key="6">
    <source>
        <dbReference type="SAM" id="SignalP"/>
    </source>
</evidence>
<feature type="chain" id="PRO_5004330427" evidence="6">
    <location>
        <begin position="19"/>
        <end position="160"/>
    </location>
</feature>
<feature type="signal peptide" evidence="6">
    <location>
        <begin position="1"/>
        <end position="18"/>
    </location>
</feature>
<dbReference type="SMART" id="SM00708">
    <property type="entry name" value="PhBP"/>
    <property type="match status" value="1"/>
</dbReference>
<feature type="disulfide bond" evidence="5">
    <location>
        <begin position="115"/>
        <end position="135"/>
    </location>
</feature>
<dbReference type="Pfam" id="PF01395">
    <property type="entry name" value="PBP_GOBP"/>
    <property type="match status" value="1"/>
</dbReference>
<keyword evidence="4 5" id="KW-1015">Disulfide bond</keyword>
<evidence type="ECO:0000256" key="3">
    <source>
        <dbReference type="ARBA" id="ARBA00022729"/>
    </source>
</evidence>
<sequence>MSLSLFLAMLVTINLVQASPEIMKNLCMNYGKTMDQCKQELGLPDSVINDLYNFWKDDYVMTDRLAGCAINCLSTKLDIVDPDGNLHHGNAKEFAMKHGADDGMAQQLVDIIHRCEKSTPPNDDKCTKTMDIAMCFKKEIHKLNWVPNMDLVVCEVLAVV</sequence>
<dbReference type="GO" id="GO:0005549">
    <property type="term" value="F:odorant binding"/>
    <property type="evidence" value="ECO:0007669"/>
    <property type="project" value="InterPro"/>
</dbReference>
<evidence type="ECO:0000256" key="2">
    <source>
        <dbReference type="ARBA" id="ARBA00022448"/>
    </source>
</evidence>
<organism evidence="7">
    <name type="scientific">Antheraea polyphemus</name>
    <name type="common">Polyphemus moth</name>
    <dbReference type="NCBI Taxonomy" id="7120"/>
    <lineage>
        <taxon>Eukaryota</taxon>
        <taxon>Metazoa</taxon>
        <taxon>Ecdysozoa</taxon>
        <taxon>Arthropoda</taxon>
        <taxon>Hexapoda</taxon>
        <taxon>Insecta</taxon>
        <taxon>Pterygota</taxon>
        <taxon>Neoptera</taxon>
        <taxon>Endopterygota</taxon>
        <taxon>Lepidoptera</taxon>
        <taxon>Glossata</taxon>
        <taxon>Ditrysia</taxon>
        <taxon>Bombycoidea</taxon>
        <taxon>Saturniidae</taxon>
        <taxon>Saturniinae</taxon>
        <taxon>Saturniini</taxon>
        <taxon>Antheraea</taxon>
    </lineage>
</organism>
<protein>
    <submittedName>
        <fullName evidence="7">Pheromone binding protein 2</fullName>
    </submittedName>
</protein>
<name>Q9NFM5_ANTPO</name>
<dbReference type="PIRSF" id="PIRSF015604">
    <property type="entry name" value="Odorant/phero_bd"/>
    <property type="match status" value="1"/>
</dbReference>
<dbReference type="EMBL" id="AJ277266">
    <property type="protein sequence ID" value="CAB86718.1"/>
    <property type="molecule type" value="mRNA"/>
</dbReference>
<dbReference type="InterPro" id="IPR036728">
    <property type="entry name" value="PBP_GOBP_sf"/>
</dbReference>
<keyword evidence="3 6" id="KW-0732">Signal</keyword>
<dbReference type="Gene3D" id="1.10.238.20">
    <property type="entry name" value="Pheromone/general odorant binding protein domain"/>
    <property type="match status" value="1"/>
</dbReference>
<evidence type="ECO:0000313" key="7">
    <source>
        <dbReference type="EMBL" id="CAB86718.1"/>
    </source>
</evidence>
<dbReference type="AlphaFoldDB" id="Q9NFM5"/>
<feature type="disulfide bond" evidence="5">
    <location>
        <begin position="68"/>
        <end position="126"/>
    </location>
</feature>
<dbReference type="SUPFAM" id="SSF47565">
    <property type="entry name" value="Insect pheromone/odorant-binding proteins"/>
    <property type="match status" value="1"/>
</dbReference>
<evidence type="ECO:0000256" key="5">
    <source>
        <dbReference type="PIRSR" id="PIRSR015604-1"/>
    </source>
</evidence>
<gene>
    <name evidence="7" type="primary">pbp2</name>
</gene>
<dbReference type="InterPro" id="IPR006072">
    <property type="entry name" value="Odorant/phero-bd_Lep"/>
</dbReference>
<keyword evidence="2" id="KW-0813">Transport</keyword>
<reference evidence="7" key="1">
    <citation type="journal article" date="2000" name="Eur. J. Biochem.">
        <title>Three pheromone-binding proteins in olfactory sensilla of the two silkmoth species Antheraea polyphemus and Antheraea pernyi.</title>
        <authorList>
            <person name="Maida R."/>
            <person name="Krieger J."/>
            <person name="Gebauer T."/>
            <person name="Lange U."/>
            <person name="Ziegelberger G."/>
        </authorList>
    </citation>
    <scope>NUCLEOTIDE SEQUENCE</scope>
    <source>
        <tissue evidence="7">Antennae</tissue>
    </source>
</reference>